<evidence type="ECO:0000256" key="2">
    <source>
        <dbReference type="ARBA" id="ARBA00005375"/>
    </source>
</evidence>
<dbReference type="InterPro" id="IPR029033">
    <property type="entry name" value="His_PPase_superfam"/>
</dbReference>
<dbReference type="PANTHER" id="PTHR11567:SF34">
    <property type="entry name" value="INTESTINAL ACID PHOSPHATASE"/>
    <property type="match status" value="1"/>
</dbReference>
<dbReference type="PROSITE" id="PS00616">
    <property type="entry name" value="HIS_ACID_PHOSPHAT_1"/>
    <property type="match status" value="1"/>
</dbReference>
<proteinExistence type="inferred from homology"/>
<evidence type="ECO:0000313" key="4">
    <source>
        <dbReference type="EMBL" id="VDM63163.1"/>
    </source>
</evidence>
<organism evidence="6">
    <name type="scientific">Angiostrongylus costaricensis</name>
    <name type="common">Nematode worm</name>
    <dbReference type="NCBI Taxonomy" id="334426"/>
    <lineage>
        <taxon>Eukaryota</taxon>
        <taxon>Metazoa</taxon>
        <taxon>Ecdysozoa</taxon>
        <taxon>Nematoda</taxon>
        <taxon>Chromadorea</taxon>
        <taxon>Rhabditida</taxon>
        <taxon>Rhabditina</taxon>
        <taxon>Rhabditomorpha</taxon>
        <taxon>Strongyloidea</taxon>
        <taxon>Metastrongylidae</taxon>
        <taxon>Angiostrongylus</taxon>
    </lineage>
</organism>
<dbReference type="Gene3D" id="3.40.50.1240">
    <property type="entry name" value="Phosphoglycerate mutase-like"/>
    <property type="match status" value="1"/>
</dbReference>
<keyword evidence="5" id="KW-1185">Reference proteome</keyword>
<dbReference type="EMBL" id="UYYA01004729">
    <property type="protein sequence ID" value="VDM63163.1"/>
    <property type="molecule type" value="Genomic_DNA"/>
</dbReference>
<dbReference type="GO" id="GO:0003993">
    <property type="term" value="F:acid phosphatase activity"/>
    <property type="evidence" value="ECO:0007669"/>
    <property type="project" value="UniProtKB-EC"/>
</dbReference>
<dbReference type="SUPFAM" id="SSF53254">
    <property type="entry name" value="Phosphoglycerate mutase-like"/>
    <property type="match status" value="1"/>
</dbReference>
<feature type="chain" id="PRO_5043130447" evidence="3">
    <location>
        <begin position="26"/>
        <end position="284"/>
    </location>
</feature>
<feature type="signal peptide" evidence="3">
    <location>
        <begin position="1"/>
        <end position="25"/>
    </location>
</feature>
<gene>
    <name evidence="4" type="ORF">ACOC_LOCUS11578</name>
</gene>
<dbReference type="OMA" id="WIQNANQ"/>
<dbReference type="InterPro" id="IPR033379">
    <property type="entry name" value="Acid_Pase_AS"/>
</dbReference>
<dbReference type="WBParaSite" id="ACOC_0001157701-mRNA-1">
    <property type="protein sequence ID" value="ACOC_0001157701-mRNA-1"/>
    <property type="gene ID" value="ACOC_0001157701"/>
</dbReference>
<accession>A0A0R3PYP9</accession>
<evidence type="ECO:0000256" key="3">
    <source>
        <dbReference type="SAM" id="SignalP"/>
    </source>
</evidence>
<comment type="similarity">
    <text evidence="2">Belongs to the histidine acid phosphatase family.</text>
</comment>
<dbReference type="STRING" id="334426.A0A0R3PYP9"/>
<dbReference type="InterPro" id="IPR000560">
    <property type="entry name" value="His_Pase_clade-2"/>
</dbReference>
<comment type="catalytic activity">
    <reaction evidence="1">
        <text>a phosphate monoester + H2O = an alcohol + phosphate</text>
        <dbReference type="Rhea" id="RHEA:15017"/>
        <dbReference type="ChEBI" id="CHEBI:15377"/>
        <dbReference type="ChEBI" id="CHEBI:30879"/>
        <dbReference type="ChEBI" id="CHEBI:43474"/>
        <dbReference type="ChEBI" id="CHEBI:67140"/>
        <dbReference type="EC" id="3.1.3.2"/>
    </reaction>
</comment>
<keyword evidence="3" id="KW-0732">Signal</keyword>
<evidence type="ECO:0000256" key="1">
    <source>
        <dbReference type="ARBA" id="ARBA00000032"/>
    </source>
</evidence>
<dbReference type="Pfam" id="PF00328">
    <property type="entry name" value="His_Phos_2"/>
    <property type="match status" value="1"/>
</dbReference>
<dbReference type="Proteomes" id="UP000267027">
    <property type="component" value="Unassembled WGS sequence"/>
</dbReference>
<dbReference type="CDD" id="cd07061">
    <property type="entry name" value="HP_HAP_like"/>
    <property type="match status" value="1"/>
</dbReference>
<evidence type="ECO:0000313" key="5">
    <source>
        <dbReference type="Proteomes" id="UP000267027"/>
    </source>
</evidence>
<reference evidence="6" key="1">
    <citation type="submission" date="2017-02" db="UniProtKB">
        <authorList>
            <consortium name="WormBaseParasite"/>
        </authorList>
    </citation>
    <scope>IDENTIFICATION</scope>
</reference>
<reference evidence="4 5" key="2">
    <citation type="submission" date="2018-11" db="EMBL/GenBank/DDBJ databases">
        <authorList>
            <consortium name="Pathogen Informatics"/>
        </authorList>
    </citation>
    <scope>NUCLEOTIDE SEQUENCE [LARGE SCALE GENOMIC DNA]</scope>
    <source>
        <strain evidence="4 5">Costa Rica</strain>
    </source>
</reference>
<evidence type="ECO:0000313" key="6">
    <source>
        <dbReference type="WBParaSite" id="ACOC_0001157701-mRNA-1"/>
    </source>
</evidence>
<dbReference type="OrthoDB" id="258392at2759"/>
<dbReference type="InterPro" id="IPR050645">
    <property type="entry name" value="Histidine_acid_phosphatase"/>
</dbReference>
<name>A0A0R3PYP9_ANGCS</name>
<protein>
    <submittedName>
        <fullName evidence="6">Lysosomal acid phosphatase</fullName>
    </submittedName>
</protein>
<dbReference type="AlphaFoldDB" id="A0A0R3PYP9"/>
<sequence>MIAGLLTSVLIQVVSLIGQLPHSLADRNLVFVQAIWRHGDRAPLSLPYPNDPYNETAWQRGWAQLTNVRYLSLIISLSNIGMKQMNELGIYFRMRYGFFISSHFVPSEVYIRSSDSDRALTSAQAFLAGFYPASGSFQWQRGNHWQPIPVHATSPGEPDLLLKPTSISCKNIDKLVDEDYEKQAKYYEGQYGEMFKLLAEQTGIANFSYRYVSQIYDVRRETIFLTLLQLVHNMVAKQPQWVFKHWPQYNDRNTLDIISELRQIQRSTKFNSPTKAKVLIISDF</sequence>
<dbReference type="PANTHER" id="PTHR11567">
    <property type="entry name" value="ACID PHOSPHATASE-RELATED"/>
    <property type="match status" value="1"/>
</dbReference>